<organism evidence="2 3">
    <name type="scientific">Haemaphysalis longicornis</name>
    <name type="common">Bush tick</name>
    <dbReference type="NCBI Taxonomy" id="44386"/>
    <lineage>
        <taxon>Eukaryota</taxon>
        <taxon>Metazoa</taxon>
        <taxon>Ecdysozoa</taxon>
        <taxon>Arthropoda</taxon>
        <taxon>Chelicerata</taxon>
        <taxon>Arachnida</taxon>
        <taxon>Acari</taxon>
        <taxon>Parasitiformes</taxon>
        <taxon>Ixodida</taxon>
        <taxon>Ixodoidea</taxon>
        <taxon>Ixodidae</taxon>
        <taxon>Haemaphysalinae</taxon>
        <taxon>Haemaphysalis</taxon>
    </lineage>
</organism>
<sequence length="114" mass="12598">MHAFVRVSLHFGLPMLWAFYDSRHPIRPFKNTIFMKLGKHVRYCIADMGPLKARGWQAVHVRRCAEVDGGGVQLNSPIIADVLSTHATLVELIGSSSFTTPSQAFGAISAFGER</sequence>
<feature type="signal peptide" evidence="1">
    <location>
        <begin position="1"/>
        <end position="18"/>
    </location>
</feature>
<name>A0A9J6FCN4_HAELO</name>
<dbReference type="EMBL" id="JABSTR010000002">
    <property type="protein sequence ID" value="KAH9363958.1"/>
    <property type="molecule type" value="Genomic_DNA"/>
</dbReference>
<gene>
    <name evidence="2" type="ORF">HPB48_008548</name>
</gene>
<comment type="caution">
    <text evidence="2">The sequence shown here is derived from an EMBL/GenBank/DDBJ whole genome shotgun (WGS) entry which is preliminary data.</text>
</comment>
<proteinExistence type="predicted"/>
<evidence type="ECO:0000256" key="1">
    <source>
        <dbReference type="SAM" id="SignalP"/>
    </source>
</evidence>
<feature type="chain" id="PRO_5039913440" evidence="1">
    <location>
        <begin position="19"/>
        <end position="114"/>
    </location>
</feature>
<keyword evidence="3" id="KW-1185">Reference proteome</keyword>
<keyword evidence="1" id="KW-0732">Signal</keyword>
<reference evidence="2 3" key="1">
    <citation type="journal article" date="2020" name="Cell">
        <title>Large-Scale Comparative Analyses of Tick Genomes Elucidate Their Genetic Diversity and Vector Capacities.</title>
        <authorList>
            <consortium name="Tick Genome and Microbiome Consortium (TIGMIC)"/>
            <person name="Jia N."/>
            <person name="Wang J."/>
            <person name="Shi W."/>
            <person name="Du L."/>
            <person name="Sun Y."/>
            <person name="Zhan W."/>
            <person name="Jiang J.F."/>
            <person name="Wang Q."/>
            <person name="Zhang B."/>
            <person name="Ji P."/>
            <person name="Bell-Sakyi L."/>
            <person name="Cui X.M."/>
            <person name="Yuan T.T."/>
            <person name="Jiang B.G."/>
            <person name="Yang W.F."/>
            <person name="Lam T.T."/>
            <person name="Chang Q.C."/>
            <person name="Ding S.J."/>
            <person name="Wang X.J."/>
            <person name="Zhu J.G."/>
            <person name="Ruan X.D."/>
            <person name="Zhao L."/>
            <person name="Wei J.T."/>
            <person name="Ye R.Z."/>
            <person name="Que T.C."/>
            <person name="Du C.H."/>
            <person name="Zhou Y.H."/>
            <person name="Cheng J.X."/>
            <person name="Dai P.F."/>
            <person name="Guo W.B."/>
            <person name="Han X.H."/>
            <person name="Huang E.J."/>
            <person name="Li L.F."/>
            <person name="Wei W."/>
            <person name="Gao Y.C."/>
            <person name="Liu J.Z."/>
            <person name="Shao H.Z."/>
            <person name="Wang X."/>
            <person name="Wang C.C."/>
            <person name="Yang T.C."/>
            <person name="Huo Q.B."/>
            <person name="Li W."/>
            <person name="Chen H.Y."/>
            <person name="Chen S.E."/>
            <person name="Zhou L.G."/>
            <person name="Ni X.B."/>
            <person name="Tian J.H."/>
            <person name="Sheng Y."/>
            <person name="Liu T."/>
            <person name="Pan Y.S."/>
            <person name="Xia L.Y."/>
            <person name="Li J."/>
            <person name="Zhao F."/>
            <person name="Cao W.C."/>
        </authorList>
    </citation>
    <scope>NUCLEOTIDE SEQUENCE [LARGE SCALE GENOMIC DNA]</scope>
    <source>
        <strain evidence="2">HaeL-2018</strain>
    </source>
</reference>
<dbReference type="VEuPathDB" id="VectorBase:HLOH_051720"/>
<evidence type="ECO:0000313" key="3">
    <source>
        <dbReference type="Proteomes" id="UP000821853"/>
    </source>
</evidence>
<protein>
    <submittedName>
        <fullName evidence="2">Uncharacterized protein</fullName>
    </submittedName>
</protein>
<evidence type="ECO:0000313" key="2">
    <source>
        <dbReference type="EMBL" id="KAH9363958.1"/>
    </source>
</evidence>
<dbReference type="Proteomes" id="UP000821853">
    <property type="component" value="Chromosome 10"/>
</dbReference>
<accession>A0A9J6FCN4</accession>
<dbReference type="AlphaFoldDB" id="A0A9J6FCN4"/>